<dbReference type="InterPro" id="IPR050154">
    <property type="entry name" value="UbiB_kinase"/>
</dbReference>
<evidence type="ECO:0000256" key="1">
    <source>
        <dbReference type="ARBA" id="ARBA00009670"/>
    </source>
</evidence>
<evidence type="ECO:0000259" key="2">
    <source>
        <dbReference type="Pfam" id="PF03109"/>
    </source>
</evidence>
<sequence length="479" mass="53004">MVSSRRAAGAAGAALGAAAITTGVVLRDAGRRNRIERSARIGRLMARRGAHFAVIKLRGAAADDARKRQLEEQFTIRTAEDVARELGNMKGVIMKAGQMLSFILDGLPEAARDSLASLQGDVPPMSPGAAAKVVREELGADPERIFLDWSEMPVAAASIGQVHRAVLRDGRIVAVKVQYPGIDRAITSDLANAELLYAMFSALALKSLDVQGLVEELRARMIDELDYTLEARCQADFAERYRGHPFVHIPDVIPELSTRRVLVTEWVDGLRWDDFLAVADHDTKQRTAEVMFRFIQGAIYRARVFNGDPHPGNYRFHLDGTVSFLDFGLVKRWAPGELETLTPLIDPLLERDANAMTSRMIDAGFLYADHGLVPGRVWEYVSAPYTPYLEHEFTFTPDLASKTLGKLLDRNGPYADVMQKLNLPPSFVILDRVVWGMTAVLGRLGASNRWREILDEYRSDAPPVTPLGEAEALWRAGNS</sequence>
<gene>
    <name evidence="3" type="ORF">UFOPK2754_03232</name>
    <name evidence="4" type="ORF">UFOPK3139_01077</name>
</gene>
<dbReference type="AlphaFoldDB" id="A0A6J6VME1"/>
<dbReference type="CDD" id="cd13970">
    <property type="entry name" value="ABC1_ADCK3"/>
    <property type="match status" value="1"/>
</dbReference>
<name>A0A6J6VME1_9ZZZZ</name>
<dbReference type="Pfam" id="PF03109">
    <property type="entry name" value="ABC1"/>
    <property type="match status" value="1"/>
</dbReference>
<protein>
    <submittedName>
        <fullName evidence="3">Unannotated protein</fullName>
    </submittedName>
</protein>
<proteinExistence type="inferred from homology"/>
<dbReference type="SUPFAM" id="SSF56112">
    <property type="entry name" value="Protein kinase-like (PK-like)"/>
    <property type="match status" value="1"/>
</dbReference>
<dbReference type="PANTHER" id="PTHR10566:SF113">
    <property type="entry name" value="PROTEIN ACTIVITY OF BC1 COMPLEX KINASE 7, CHLOROPLASTIC"/>
    <property type="match status" value="1"/>
</dbReference>
<dbReference type="InterPro" id="IPR004147">
    <property type="entry name" value="ABC1_dom"/>
</dbReference>
<comment type="similarity">
    <text evidence="1">Belongs to the protein kinase superfamily. ADCK protein kinase family.</text>
</comment>
<accession>A0A6J6VME1</accession>
<evidence type="ECO:0000313" key="3">
    <source>
        <dbReference type="EMBL" id="CAB4773592.1"/>
    </source>
</evidence>
<dbReference type="InterPro" id="IPR034646">
    <property type="entry name" value="ADCK3_dom"/>
</dbReference>
<dbReference type="EMBL" id="CAEZYR010000203">
    <property type="protein sequence ID" value="CAB4773592.1"/>
    <property type="molecule type" value="Genomic_DNA"/>
</dbReference>
<reference evidence="3" key="1">
    <citation type="submission" date="2020-05" db="EMBL/GenBank/DDBJ databases">
        <authorList>
            <person name="Chiriac C."/>
            <person name="Salcher M."/>
            <person name="Ghai R."/>
            <person name="Kavagutti S V."/>
        </authorList>
    </citation>
    <scope>NUCLEOTIDE SEQUENCE</scope>
</reference>
<dbReference type="PANTHER" id="PTHR10566">
    <property type="entry name" value="CHAPERONE-ACTIVITY OF BC1 COMPLEX CABC1 -RELATED"/>
    <property type="match status" value="1"/>
</dbReference>
<dbReference type="EMBL" id="CAFABA010000034">
    <property type="protein sequence ID" value="CAB4826659.1"/>
    <property type="molecule type" value="Genomic_DNA"/>
</dbReference>
<evidence type="ECO:0000313" key="4">
    <source>
        <dbReference type="EMBL" id="CAB4826659.1"/>
    </source>
</evidence>
<feature type="domain" description="ABC1 atypical kinase-like" evidence="2">
    <location>
        <begin position="118"/>
        <end position="357"/>
    </location>
</feature>
<dbReference type="InterPro" id="IPR011009">
    <property type="entry name" value="Kinase-like_dom_sf"/>
</dbReference>
<organism evidence="3">
    <name type="scientific">freshwater metagenome</name>
    <dbReference type="NCBI Taxonomy" id="449393"/>
    <lineage>
        <taxon>unclassified sequences</taxon>
        <taxon>metagenomes</taxon>
        <taxon>ecological metagenomes</taxon>
    </lineage>
</organism>